<protein>
    <submittedName>
        <fullName evidence="1">Uncharacterized protein</fullName>
    </submittedName>
</protein>
<evidence type="ECO:0000313" key="1">
    <source>
        <dbReference type="EMBL" id="KAB8273084.1"/>
    </source>
</evidence>
<keyword evidence="2" id="KW-1185">Reference proteome</keyword>
<reference evidence="1 2" key="1">
    <citation type="submission" date="2019-04" db="EMBL/GenBank/DDBJ databases">
        <title>Fungal friends and foes A comparative genomics study of 23 Aspergillus species from section Flavi.</title>
        <authorList>
            <consortium name="DOE Joint Genome Institute"/>
            <person name="Kjaerbolling I."/>
            <person name="Vesth T.C."/>
            <person name="Frisvad J.C."/>
            <person name="Nybo J.L."/>
            <person name="Theobald S."/>
            <person name="Kildgaard S."/>
            <person name="Petersen T.I."/>
            <person name="Kuo A."/>
            <person name="Sato A."/>
            <person name="Lyhne E.K."/>
            <person name="Kogle M.E."/>
            <person name="Wiebenga A."/>
            <person name="Kun R.S."/>
            <person name="Lubbers R.J."/>
            <person name="Makela M.R."/>
            <person name="Barry K."/>
            <person name="Chovatia M."/>
            <person name="Clum A."/>
            <person name="Daum C."/>
            <person name="Haridas S."/>
            <person name="He G."/>
            <person name="LaButti K."/>
            <person name="Lipzen A."/>
            <person name="Mondo S."/>
            <person name="Pangilinan J."/>
            <person name="Riley R."/>
            <person name="Salamov A."/>
            <person name="Simmons B.A."/>
            <person name="Magnuson J.K."/>
            <person name="Henrissat B."/>
            <person name="Mortensen U.H."/>
            <person name="Larsen T.O."/>
            <person name="De vries R.P."/>
            <person name="Grigoriev I.V."/>
            <person name="Machida M."/>
            <person name="Baker S.E."/>
            <person name="Andersen M.R."/>
        </authorList>
    </citation>
    <scope>NUCLEOTIDE SEQUENCE [LARGE SCALE GENOMIC DNA]</scope>
    <source>
        <strain evidence="1 2">CBS 117635</strain>
    </source>
</reference>
<dbReference type="EMBL" id="ML732799">
    <property type="protein sequence ID" value="KAB8273084.1"/>
    <property type="molecule type" value="Genomic_DNA"/>
</dbReference>
<dbReference type="Proteomes" id="UP000326289">
    <property type="component" value="Unassembled WGS sequence"/>
</dbReference>
<gene>
    <name evidence="1" type="ORF">BDV30DRAFT_115797</name>
</gene>
<dbReference type="AlphaFoldDB" id="A0A5N6J4Q8"/>
<evidence type="ECO:0000313" key="2">
    <source>
        <dbReference type="Proteomes" id="UP000326289"/>
    </source>
</evidence>
<proteinExistence type="predicted"/>
<sequence>MLMSQLFVEFSPFFCSQSCHGEITSHSITWSLSYRRLICNGVLPLIPSFPSPLPDTNTDGTRQCASLLDLSVSPQNKLTQNGLEICS</sequence>
<name>A0A5N6J4Q8_9EURO</name>
<accession>A0A5N6J4Q8</accession>
<organism evidence="1 2">
    <name type="scientific">Aspergillus minisclerotigenes</name>
    <dbReference type="NCBI Taxonomy" id="656917"/>
    <lineage>
        <taxon>Eukaryota</taxon>
        <taxon>Fungi</taxon>
        <taxon>Dikarya</taxon>
        <taxon>Ascomycota</taxon>
        <taxon>Pezizomycotina</taxon>
        <taxon>Eurotiomycetes</taxon>
        <taxon>Eurotiomycetidae</taxon>
        <taxon>Eurotiales</taxon>
        <taxon>Aspergillaceae</taxon>
        <taxon>Aspergillus</taxon>
        <taxon>Aspergillus subgen. Circumdati</taxon>
    </lineage>
</organism>